<keyword evidence="1" id="KW-0472">Membrane</keyword>
<comment type="caution">
    <text evidence="2">The sequence shown here is derived from an EMBL/GenBank/DDBJ whole genome shotgun (WGS) entry which is preliminary data.</text>
</comment>
<name>A0A8H2X0F0_9AGAM</name>
<evidence type="ECO:0000313" key="2">
    <source>
        <dbReference type="EMBL" id="CAE6413941.1"/>
    </source>
</evidence>
<evidence type="ECO:0000313" key="3">
    <source>
        <dbReference type="Proteomes" id="UP000663840"/>
    </source>
</evidence>
<dbReference type="PANTHER" id="PTHR37919:SF2">
    <property type="entry name" value="EXPERA DOMAIN-CONTAINING PROTEIN"/>
    <property type="match status" value="1"/>
</dbReference>
<dbReference type="PANTHER" id="PTHR37919">
    <property type="entry name" value="PROTEIN CBG05606"/>
    <property type="match status" value="1"/>
</dbReference>
<accession>A0A8H2X0F0</accession>
<gene>
    <name evidence="2" type="ORF">RDB_LOCUS47280</name>
</gene>
<dbReference type="EMBL" id="CAJMWR010001077">
    <property type="protein sequence ID" value="CAE6413941.1"/>
    <property type="molecule type" value="Genomic_DNA"/>
</dbReference>
<keyword evidence="1" id="KW-1133">Transmembrane helix</keyword>
<keyword evidence="1" id="KW-0812">Transmembrane</keyword>
<sequence>MDRTTGKNPRNRAWISFWYIASAFVIAWDVGYCFMRPRSMAGGDLHWIWKPYALYAQIDYVYGWPSFTRGDGFANAQSLMNVLETILNLAYVYYVHIRPSSVAPLVGFSITTLHSNGLSFLLYRISISSQSLALNIMMNDYRTVLYRLDLATSYPTLHALLQHFMNESPLDGTLELRVVTTPSTGSPHIPTPPRSPNPHAPHAMMSAPEHYMSFARSDDGREVHARHTFGVPPDPDLNVSPSSPTQRSIYARKPMMAVTHEFPPKTSVIAAFIPIVEHFLRTDHELASVIFECRSYMQPAERGEVHPLEILDRQAPYKRMFGYVGRVRGGMTVYELDDTVTGTMFSSIPVNFPLPP</sequence>
<dbReference type="Proteomes" id="UP000663840">
    <property type="component" value="Unassembled WGS sequence"/>
</dbReference>
<protein>
    <submittedName>
        <fullName evidence="2">Uncharacterized protein</fullName>
    </submittedName>
</protein>
<reference evidence="2" key="1">
    <citation type="submission" date="2021-01" db="EMBL/GenBank/DDBJ databases">
        <authorList>
            <person name="Kaushik A."/>
        </authorList>
    </citation>
    <scope>NUCLEOTIDE SEQUENCE</scope>
    <source>
        <strain evidence="2">AG1-1A</strain>
    </source>
</reference>
<feature type="transmembrane region" description="Helical" evidence="1">
    <location>
        <begin position="15"/>
        <end position="35"/>
    </location>
</feature>
<proteinExistence type="predicted"/>
<dbReference type="AlphaFoldDB" id="A0A8H2X0F0"/>
<evidence type="ECO:0000256" key="1">
    <source>
        <dbReference type="SAM" id="Phobius"/>
    </source>
</evidence>
<organism evidence="2 3">
    <name type="scientific">Rhizoctonia solani</name>
    <dbReference type="NCBI Taxonomy" id="456999"/>
    <lineage>
        <taxon>Eukaryota</taxon>
        <taxon>Fungi</taxon>
        <taxon>Dikarya</taxon>
        <taxon>Basidiomycota</taxon>
        <taxon>Agaricomycotina</taxon>
        <taxon>Agaricomycetes</taxon>
        <taxon>Cantharellales</taxon>
        <taxon>Ceratobasidiaceae</taxon>
        <taxon>Rhizoctonia</taxon>
    </lineage>
</organism>